<keyword evidence="1" id="KW-1133">Transmembrane helix</keyword>
<dbReference type="RefSeq" id="WP_006570791.1">
    <property type="nucleotide sequence ID" value="NZ_AAXG02000002.1"/>
</dbReference>
<feature type="transmembrane region" description="Helical" evidence="1">
    <location>
        <begin position="30"/>
        <end position="46"/>
    </location>
</feature>
<feature type="transmembrane region" description="Helical" evidence="1">
    <location>
        <begin position="103"/>
        <end position="124"/>
    </location>
</feature>
<keyword evidence="1" id="KW-0812">Transmembrane</keyword>
<accession>A6NPW0</accession>
<keyword evidence="1" id="KW-0472">Membrane</keyword>
<dbReference type="eggNOG" id="ENOG50306MD">
    <property type="taxonomic scope" value="Bacteria"/>
</dbReference>
<gene>
    <name evidence="2" type="ORF">BACCAP_00227</name>
</gene>
<dbReference type="Proteomes" id="UP000003639">
    <property type="component" value="Unassembled WGS sequence"/>
</dbReference>
<reference evidence="2 3" key="2">
    <citation type="submission" date="2007-06" db="EMBL/GenBank/DDBJ databases">
        <title>Draft genome sequence of Pseudoflavonifractor capillosus ATCC 29799.</title>
        <authorList>
            <person name="Sudarsanam P."/>
            <person name="Ley R."/>
            <person name="Guruge J."/>
            <person name="Turnbaugh P.J."/>
            <person name="Mahowald M."/>
            <person name="Liep D."/>
            <person name="Gordon J."/>
        </authorList>
    </citation>
    <scope>NUCLEOTIDE SEQUENCE [LARGE SCALE GENOMIC DNA]</scope>
    <source>
        <strain evidence="2 3">ATCC 29799</strain>
    </source>
</reference>
<keyword evidence="3" id="KW-1185">Reference proteome</keyword>
<dbReference type="AlphaFoldDB" id="A6NPW0"/>
<dbReference type="STRING" id="411467.BACCAP_00227"/>
<feature type="transmembrane region" description="Helical" evidence="1">
    <location>
        <begin position="58"/>
        <end position="83"/>
    </location>
</feature>
<organism evidence="2 3">
    <name type="scientific">Pseudoflavonifractor capillosus ATCC 29799</name>
    <dbReference type="NCBI Taxonomy" id="411467"/>
    <lineage>
        <taxon>Bacteria</taxon>
        <taxon>Bacillati</taxon>
        <taxon>Bacillota</taxon>
        <taxon>Clostridia</taxon>
        <taxon>Eubacteriales</taxon>
        <taxon>Oscillospiraceae</taxon>
        <taxon>Pseudoflavonifractor</taxon>
    </lineage>
</organism>
<dbReference type="OrthoDB" id="2085510at2"/>
<comment type="caution">
    <text evidence="2">The sequence shown here is derived from an EMBL/GenBank/DDBJ whole genome shotgun (WGS) entry which is preliminary data.</text>
</comment>
<protein>
    <submittedName>
        <fullName evidence="2">Uncharacterized protein</fullName>
    </submittedName>
</protein>
<feature type="transmembrane region" description="Helical" evidence="1">
    <location>
        <begin position="144"/>
        <end position="162"/>
    </location>
</feature>
<evidence type="ECO:0000313" key="3">
    <source>
        <dbReference type="Proteomes" id="UP000003639"/>
    </source>
</evidence>
<sequence length="163" mass="18675">MKREYKLYNVILPIWMVFLFPQLWAVIIPGNLIIDCLVLFLTLLALKHRGKGGVMKKLWWKFWLLGFAADAVGVAWMFLGFLLYLPFGSAWENSVGHITHNPFAHPAAFLWTLVGVALAGVCIYFFDKKAMGRCQLLTPREKHIIALTMAVVTAPWLFFIPMY</sequence>
<evidence type="ECO:0000256" key="1">
    <source>
        <dbReference type="SAM" id="Phobius"/>
    </source>
</evidence>
<name>A6NPW0_9FIRM</name>
<reference evidence="2 3" key="1">
    <citation type="submission" date="2007-04" db="EMBL/GenBank/DDBJ databases">
        <authorList>
            <person name="Fulton L."/>
            <person name="Clifton S."/>
            <person name="Fulton B."/>
            <person name="Xu J."/>
            <person name="Minx P."/>
            <person name="Pepin K.H."/>
            <person name="Johnson M."/>
            <person name="Thiruvilangam P."/>
            <person name="Bhonagiri V."/>
            <person name="Nash W.E."/>
            <person name="Mardis E.R."/>
            <person name="Wilson R.K."/>
        </authorList>
    </citation>
    <scope>NUCLEOTIDE SEQUENCE [LARGE SCALE GENOMIC DNA]</scope>
    <source>
        <strain evidence="2 3">ATCC 29799</strain>
    </source>
</reference>
<dbReference type="EMBL" id="AAXG02000002">
    <property type="protein sequence ID" value="EDN01885.1"/>
    <property type="molecule type" value="Genomic_DNA"/>
</dbReference>
<evidence type="ECO:0000313" key="2">
    <source>
        <dbReference type="EMBL" id="EDN01885.1"/>
    </source>
</evidence>
<proteinExistence type="predicted"/>